<feature type="transmembrane region" description="Helical" evidence="1">
    <location>
        <begin position="32"/>
        <end position="54"/>
    </location>
</feature>
<gene>
    <name evidence="2" type="ORF">LOAG_14895</name>
</gene>
<name>A0A1S0TGX7_LOALO</name>
<dbReference type="OMA" id="AHEWRFA"/>
<dbReference type="OrthoDB" id="5975154at2759"/>
<proteinExistence type="predicted"/>
<accession>A0A1S0TGX7</accession>
<sequence length="57" mass="6524">QIKDIRERTDDIIEEKRIANEWRFAAIVVDRIGLILFSAIIVITSLTIALRAPYLVA</sequence>
<feature type="non-terminal residue" evidence="2">
    <location>
        <position position="1"/>
    </location>
</feature>
<dbReference type="InParanoid" id="A0A1S0TGX7"/>
<keyword evidence="1" id="KW-0472">Membrane</keyword>
<dbReference type="SUPFAM" id="SSF90112">
    <property type="entry name" value="Neurotransmitter-gated ion-channel transmembrane pore"/>
    <property type="match status" value="1"/>
</dbReference>
<evidence type="ECO:0000313" key="2">
    <source>
        <dbReference type="EMBL" id="EFO13632.2"/>
    </source>
</evidence>
<evidence type="ECO:0000256" key="1">
    <source>
        <dbReference type="SAM" id="Phobius"/>
    </source>
</evidence>
<protein>
    <recommendedName>
        <fullName evidence="3">Neurotransmitter-gated ion-channel transmembrane domain-containing protein</fullName>
    </recommendedName>
</protein>
<dbReference type="Gene3D" id="1.20.58.390">
    <property type="entry name" value="Neurotransmitter-gated ion-channel transmembrane domain"/>
    <property type="match status" value="1"/>
</dbReference>
<keyword evidence="1" id="KW-1133">Transmembrane helix</keyword>
<dbReference type="GeneID" id="9952381"/>
<dbReference type="InterPro" id="IPR038050">
    <property type="entry name" value="Neuro_actylchol_rec"/>
</dbReference>
<dbReference type="RefSeq" id="XP_003150437.2">
    <property type="nucleotide sequence ID" value="XM_003150389.2"/>
</dbReference>
<dbReference type="KEGG" id="loa:LOAG_14895"/>
<dbReference type="InterPro" id="IPR036719">
    <property type="entry name" value="Neuro-gated_channel_TM_sf"/>
</dbReference>
<evidence type="ECO:0008006" key="3">
    <source>
        <dbReference type="Google" id="ProtNLM"/>
    </source>
</evidence>
<reference evidence="2" key="1">
    <citation type="submission" date="2012-04" db="EMBL/GenBank/DDBJ databases">
        <title>The Genome Sequence of Loa loa.</title>
        <authorList>
            <consortium name="The Broad Institute Genome Sequencing Platform"/>
            <consortium name="Broad Institute Genome Sequencing Center for Infectious Disease"/>
            <person name="Nutman T.B."/>
            <person name="Fink D.L."/>
            <person name="Russ C."/>
            <person name="Young S."/>
            <person name="Zeng Q."/>
            <person name="Gargeya S."/>
            <person name="Alvarado L."/>
            <person name="Berlin A."/>
            <person name="Chapman S.B."/>
            <person name="Chen Z."/>
            <person name="Freedman E."/>
            <person name="Gellesch M."/>
            <person name="Goldberg J."/>
            <person name="Griggs A."/>
            <person name="Gujja S."/>
            <person name="Heilman E.R."/>
            <person name="Heiman D."/>
            <person name="Howarth C."/>
            <person name="Mehta T."/>
            <person name="Neiman D."/>
            <person name="Pearson M."/>
            <person name="Roberts A."/>
            <person name="Saif S."/>
            <person name="Shea T."/>
            <person name="Shenoy N."/>
            <person name="Sisk P."/>
            <person name="Stolte C."/>
            <person name="Sykes S."/>
            <person name="White J."/>
            <person name="Yandava C."/>
            <person name="Haas B."/>
            <person name="Henn M.R."/>
            <person name="Nusbaum C."/>
            <person name="Birren B."/>
        </authorList>
    </citation>
    <scope>NUCLEOTIDE SEQUENCE [LARGE SCALE GENOMIC DNA]</scope>
</reference>
<dbReference type="CTD" id="9952381"/>
<dbReference type="GO" id="GO:0006811">
    <property type="term" value="P:monoatomic ion transport"/>
    <property type="evidence" value="ECO:0007669"/>
    <property type="project" value="InterPro"/>
</dbReference>
<organism evidence="2">
    <name type="scientific">Loa loa</name>
    <name type="common">Eye worm</name>
    <name type="synonym">Filaria loa</name>
    <dbReference type="NCBI Taxonomy" id="7209"/>
    <lineage>
        <taxon>Eukaryota</taxon>
        <taxon>Metazoa</taxon>
        <taxon>Ecdysozoa</taxon>
        <taxon>Nematoda</taxon>
        <taxon>Chromadorea</taxon>
        <taxon>Rhabditida</taxon>
        <taxon>Spirurina</taxon>
        <taxon>Spiruromorpha</taxon>
        <taxon>Filarioidea</taxon>
        <taxon>Onchocercidae</taxon>
        <taxon>Loa</taxon>
    </lineage>
</organism>
<dbReference type="EMBL" id="JH713421">
    <property type="protein sequence ID" value="EFO13632.2"/>
    <property type="molecule type" value="Genomic_DNA"/>
</dbReference>
<keyword evidence="1" id="KW-0812">Transmembrane</keyword>
<dbReference type="AlphaFoldDB" id="A0A1S0TGX7"/>
<dbReference type="GO" id="GO:0016020">
    <property type="term" value="C:membrane"/>
    <property type="evidence" value="ECO:0007669"/>
    <property type="project" value="InterPro"/>
</dbReference>